<dbReference type="InterPro" id="IPR012337">
    <property type="entry name" value="RNaseH-like_sf"/>
</dbReference>
<proteinExistence type="predicted"/>
<dbReference type="InterPro" id="IPR056924">
    <property type="entry name" value="SH3_Tf2-1"/>
</dbReference>
<sequence length="186" mass="21734">MRLNFSTTFHPQTDGQSERVIQILEDMLCFCVLEFEGNWEKYFPLVEFAVDLIQETEEIIKIGGKVCLKVSPWKRILRFGCKGKVSPHFIRQYEIIERIGQVAYRLALPSELEKIHNVIHVSMLRHYRSDPSHVISPVEIEIQPTSFLVRFSRTKIPKGEVVTTHFWSNRNNGFGTNNLMHDNMIM</sequence>
<accession>A0A5B6WHY4</accession>
<dbReference type="SUPFAM" id="SSF53098">
    <property type="entry name" value="Ribonuclease H-like"/>
    <property type="match status" value="1"/>
</dbReference>
<name>A0A5B6WHY4_9ROSI</name>
<reference evidence="3" key="1">
    <citation type="journal article" date="2019" name="Plant Biotechnol. J.">
        <title>Genome sequencing of the Australian wild diploid species Gossypium australe highlights disease resistance and delayed gland morphogenesis.</title>
        <authorList>
            <person name="Cai Y."/>
            <person name="Cai X."/>
            <person name="Wang Q."/>
            <person name="Wang P."/>
            <person name="Zhang Y."/>
            <person name="Cai C."/>
            <person name="Xu Y."/>
            <person name="Wang K."/>
            <person name="Zhou Z."/>
            <person name="Wang C."/>
            <person name="Geng S."/>
            <person name="Li B."/>
            <person name="Dong Q."/>
            <person name="Hou Y."/>
            <person name="Wang H."/>
            <person name="Ai P."/>
            <person name="Liu Z."/>
            <person name="Yi F."/>
            <person name="Sun M."/>
            <person name="An G."/>
            <person name="Cheng J."/>
            <person name="Zhang Y."/>
            <person name="Shi Q."/>
            <person name="Xie Y."/>
            <person name="Shi X."/>
            <person name="Chang Y."/>
            <person name="Huang F."/>
            <person name="Chen Y."/>
            <person name="Hong S."/>
            <person name="Mi L."/>
            <person name="Sun Q."/>
            <person name="Zhang L."/>
            <person name="Zhou B."/>
            <person name="Peng R."/>
            <person name="Zhang X."/>
            <person name="Liu F."/>
        </authorList>
    </citation>
    <scope>NUCLEOTIDE SEQUENCE [LARGE SCALE GENOMIC DNA]</scope>
    <source>
        <strain evidence="3">cv. PA1801</strain>
    </source>
</reference>
<dbReference type="PANTHER" id="PTHR46148:SF44">
    <property type="entry name" value="GAG-POL POLYPROTEIN"/>
    <property type="match status" value="1"/>
</dbReference>
<evidence type="ECO:0000313" key="3">
    <source>
        <dbReference type="Proteomes" id="UP000325315"/>
    </source>
</evidence>
<dbReference type="Gene3D" id="3.30.420.10">
    <property type="entry name" value="Ribonuclease H-like superfamily/Ribonuclease H"/>
    <property type="match status" value="1"/>
</dbReference>
<dbReference type="AlphaFoldDB" id="A0A5B6WHY4"/>
<dbReference type="OrthoDB" id="1909122at2759"/>
<feature type="domain" description="Tf2-1-like SH3-like" evidence="1">
    <location>
        <begin position="63"/>
        <end position="128"/>
    </location>
</feature>
<dbReference type="GO" id="GO:0003676">
    <property type="term" value="F:nucleic acid binding"/>
    <property type="evidence" value="ECO:0007669"/>
    <property type="project" value="InterPro"/>
</dbReference>
<dbReference type="PANTHER" id="PTHR46148">
    <property type="entry name" value="CHROMO DOMAIN-CONTAINING PROTEIN"/>
    <property type="match status" value="1"/>
</dbReference>
<keyword evidence="3" id="KW-1185">Reference proteome</keyword>
<dbReference type="Proteomes" id="UP000325315">
    <property type="component" value="Unassembled WGS sequence"/>
</dbReference>
<gene>
    <name evidence="2" type="ORF">EPI10_021248</name>
</gene>
<dbReference type="InterPro" id="IPR036397">
    <property type="entry name" value="RNaseH_sf"/>
</dbReference>
<dbReference type="Pfam" id="PF24626">
    <property type="entry name" value="SH3_Tf2-1"/>
    <property type="match status" value="1"/>
</dbReference>
<evidence type="ECO:0000259" key="1">
    <source>
        <dbReference type="Pfam" id="PF24626"/>
    </source>
</evidence>
<protein>
    <submittedName>
        <fullName evidence="2">Retrotransposon protein, Ty3-gypsy subclass</fullName>
    </submittedName>
</protein>
<comment type="caution">
    <text evidence="2">The sequence shown here is derived from an EMBL/GenBank/DDBJ whole genome shotgun (WGS) entry which is preliminary data.</text>
</comment>
<dbReference type="EMBL" id="SMMG02000003">
    <property type="protein sequence ID" value="KAA3480838.1"/>
    <property type="molecule type" value="Genomic_DNA"/>
</dbReference>
<organism evidence="2 3">
    <name type="scientific">Gossypium australe</name>
    <dbReference type="NCBI Taxonomy" id="47621"/>
    <lineage>
        <taxon>Eukaryota</taxon>
        <taxon>Viridiplantae</taxon>
        <taxon>Streptophyta</taxon>
        <taxon>Embryophyta</taxon>
        <taxon>Tracheophyta</taxon>
        <taxon>Spermatophyta</taxon>
        <taxon>Magnoliopsida</taxon>
        <taxon>eudicotyledons</taxon>
        <taxon>Gunneridae</taxon>
        <taxon>Pentapetalae</taxon>
        <taxon>rosids</taxon>
        <taxon>malvids</taxon>
        <taxon>Malvales</taxon>
        <taxon>Malvaceae</taxon>
        <taxon>Malvoideae</taxon>
        <taxon>Gossypium</taxon>
    </lineage>
</organism>
<evidence type="ECO:0000313" key="2">
    <source>
        <dbReference type="EMBL" id="KAA3480838.1"/>
    </source>
</evidence>